<keyword evidence="1" id="KW-0805">Transcription regulation</keyword>
<evidence type="ECO:0000256" key="1">
    <source>
        <dbReference type="ARBA" id="ARBA00023015"/>
    </source>
</evidence>
<keyword evidence="6" id="KW-1185">Reference proteome</keyword>
<evidence type="ECO:0000313" key="5">
    <source>
        <dbReference type="EMBL" id="MBL0424030.1"/>
    </source>
</evidence>
<dbReference type="Gene3D" id="1.10.10.10">
    <property type="entry name" value="Winged helix-like DNA-binding domain superfamily/Winged helix DNA-binding domain"/>
    <property type="match status" value="1"/>
</dbReference>
<dbReference type="PANTHER" id="PTHR44846">
    <property type="entry name" value="MANNOSYL-D-GLYCERATE TRANSPORT/METABOLISM SYSTEM REPRESSOR MNGR-RELATED"/>
    <property type="match status" value="1"/>
</dbReference>
<dbReference type="InterPro" id="IPR011663">
    <property type="entry name" value="UTRA"/>
</dbReference>
<sequence>MPAETTPSSSPVNELDRYAREVVPGLAKYAQLRETLSAAIRGGYWKPGSQLPPERELVRLTRFSLGTVQRALRDLADQGLLVRTQGSGTYVAEGRGSIEAPLYLRFLGREGEPRFLPLFPSVLSRKSTEERGPWSVWLRQTSGAVIRITRRISVNGEFNLFNCFYFRADAFPGIAQAPLATLDGADLKQMLGGESNMPVTEMHQRVSFVKFSAEAAEGAGVKVGTRGMLLESAALAGREPLYYLESFIPPNDRRLDVSAS</sequence>
<dbReference type="Pfam" id="PF07702">
    <property type="entry name" value="UTRA"/>
    <property type="match status" value="1"/>
</dbReference>
<dbReference type="PROSITE" id="PS50949">
    <property type="entry name" value="HTH_GNTR"/>
    <property type="match status" value="1"/>
</dbReference>
<accession>A0ABS1JIH7</accession>
<dbReference type="InterPro" id="IPR036390">
    <property type="entry name" value="WH_DNA-bd_sf"/>
</dbReference>
<gene>
    <name evidence="5" type="ORF">JI746_02830</name>
</gene>
<name>A0ABS1JIH7_9BURK</name>
<dbReference type="InterPro" id="IPR036388">
    <property type="entry name" value="WH-like_DNA-bd_sf"/>
</dbReference>
<organism evidence="5 6">
    <name type="scientific">Ramlibacter alkalitolerans</name>
    <dbReference type="NCBI Taxonomy" id="2039631"/>
    <lineage>
        <taxon>Bacteria</taxon>
        <taxon>Pseudomonadati</taxon>
        <taxon>Pseudomonadota</taxon>
        <taxon>Betaproteobacteria</taxon>
        <taxon>Burkholderiales</taxon>
        <taxon>Comamonadaceae</taxon>
        <taxon>Ramlibacter</taxon>
    </lineage>
</organism>
<evidence type="ECO:0000256" key="2">
    <source>
        <dbReference type="ARBA" id="ARBA00023125"/>
    </source>
</evidence>
<keyword evidence="3" id="KW-0804">Transcription</keyword>
<dbReference type="SUPFAM" id="SSF64288">
    <property type="entry name" value="Chorismate lyase-like"/>
    <property type="match status" value="1"/>
</dbReference>
<dbReference type="Gene3D" id="3.40.1410.10">
    <property type="entry name" value="Chorismate lyase-like"/>
    <property type="match status" value="1"/>
</dbReference>
<dbReference type="InterPro" id="IPR050679">
    <property type="entry name" value="Bact_HTH_transcr_reg"/>
</dbReference>
<dbReference type="PANTHER" id="PTHR44846:SF1">
    <property type="entry name" value="MANNOSYL-D-GLYCERATE TRANSPORT_METABOLISM SYSTEM REPRESSOR MNGR-RELATED"/>
    <property type="match status" value="1"/>
</dbReference>
<reference evidence="5 6" key="1">
    <citation type="journal article" date="2017" name="Int. J. Syst. Evol. Microbiol.">
        <title>Ramlibacter alkalitolerans sp. nov., alkali-tolerant bacterium isolated from soil of ginseng.</title>
        <authorList>
            <person name="Lee D.H."/>
            <person name="Cha C.J."/>
        </authorList>
    </citation>
    <scope>NUCLEOTIDE SEQUENCE [LARGE SCALE GENOMIC DNA]</scope>
    <source>
        <strain evidence="5 6">KACC 19305</strain>
    </source>
</reference>
<protein>
    <submittedName>
        <fullName evidence="5">GntR family transcriptional regulator</fullName>
    </submittedName>
</protein>
<dbReference type="InterPro" id="IPR000524">
    <property type="entry name" value="Tscrpt_reg_HTH_GntR"/>
</dbReference>
<dbReference type="SUPFAM" id="SSF46785">
    <property type="entry name" value="Winged helix' DNA-binding domain"/>
    <property type="match status" value="1"/>
</dbReference>
<keyword evidence="2" id="KW-0238">DNA-binding</keyword>
<evidence type="ECO:0000313" key="6">
    <source>
        <dbReference type="Proteomes" id="UP000622707"/>
    </source>
</evidence>
<dbReference type="EMBL" id="JAEQND010000001">
    <property type="protein sequence ID" value="MBL0424030.1"/>
    <property type="molecule type" value="Genomic_DNA"/>
</dbReference>
<evidence type="ECO:0000259" key="4">
    <source>
        <dbReference type="PROSITE" id="PS50949"/>
    </source>
</evidence>
<dbReference type="SMART" id="SM00345">
    <property type="entry name" value="HTH_GNTR"/>
    <property type="match status" value="1"/>
</dbReference>
<dbReference type="Pfam" id="PF00392">
    <property type="entry name" value="GntR"/>
    <property type="match status" value="1"/>
</dbReference>
<feature type="domain" description="HTH gntR-type" evidence="4">
    <location>
        <begin position="26"/>
        <end position="94"/>
    </location>
</feature>
<comment type="caution">
    <text evidence="5">The sequence shown here is derived from an EMBL/GenBank/DDBJ whole genome shotgun (WGS) entry which is preliminary data.</text>
</comment>
<dbReference type="Proteomes" id="UP000622707">
    <property type="component" value="Unassembled WGS sequence"/>
</dbReference>
<dbReference type="CDD" id="cd07377">
    <property type="entry name" value="WHTH_GntR"/>
    <property type="match status" value="1"/>
</dbReference>
<proteinExistence type="predicted"/>
<dbReference type="RefSeq" id="WP_201687247.1">
    <property type="nucleotide sequence ID" value="NZ_JAEQND010000001.1"/>
</dbReference>
<dbReference type="InterPro" id="IPR028978">
    <property type="entry name" value="Chorismate_lyase_/UTRA_dom_sf"/>
</dbReference>
<evidence type="ECO:0000256" key="3">
    <source>
        <dbReference type="ARBA" id="ARBA00023163"/>
    </source>
</evidence>